<comment type="caution">
    <text evidence="1">The sequence shown here is derived from an EMBL/GenBank/DDBJ whole genome shotgun (WGS) entry which is preliminary data.</text>
</comment>
<organism evidence="1 2">
    <name type="scientific">Streptacidiphilus alkalitolerans</name>
    <dbReference type="NCBI Taxonomy" id="3342712"/>
    <lineage>
        <taxon>Bacteria</taxon>
        <taxon>Bacillati</taxon>
        <taxon>Actinomycetota</taxon>
        <taxon>Actinomycetes</taxon>
        <taxon>Kitasatosporales</taxon>
        <taxon>Streptomycetaceae</taxon>
        <taxon>Streptacidiphilus</taxon>
    </lineage>
</organism>
<dbReference type="InterPro" id="IPR002559">
    <property type="entry name" value="Transposase_11"/>
</dbReference>
<dbReference type="EMBL" id="JBHEZX010000021">
    <property type="protein sequence ID" value="MFC1414116.1"/>
    <property type="molecule type" value="Genomic_DNA"/>
</dbReference>
<sequence length="172" mass="19076">MSPPRRTTTVSGARSAGLTTKLHLAVEQGQRPLALLVTAGQWHDSPQCQPVLERIRVPRTGPGRPRTGPNRVRADRAHGSRGHRVHLRRRGIKCTSALLPAGWSSAWTYPHSRRRSDAPIMHDHSDNDAQLREPLQNCIFIAPHHRASGRSGQPSPPPRAVRLPRRCPGRCP</sequence>
<evidence type="ECO:0000313" key="1">
    <source>
        <dbReference type="EMBL" id="MFC1414116.1"/>
    </source>
</evidence>
<protein>
    <submittedName>
        <fullName evidence="1">Transposase</fullName>
    </submittedName>
</protein>
<reference evidence="1 2" key="1">
    <citation type="submission" date="2024-09" db="EMBL/GenBank/DDBJ databases">
        <authorList>
            <person name="Lee S.D."/>
        </authorList>
    </citation>
    <scope>NUCLEOTIDE SEQUENCE [LARGE SCALE GENOMIC DNA]</scope>
    <source>
        <strain evidence="1 2">N1-1</strain>
    </source>
</reference>
<keyword evidence="2" id="KW-1185">Reference proteome</keyword>
<accession>A0ABV6VKA2</accession>
<dbReference type="Pfam" id="PF01609">
    <property type="entry name" value="DDE_Tnp_1"/>
    <property type="match status" value="1"/>
</dbReference>
<name>A0ABV6VKA2_9ACTN</name>
<evidence type="ECO:0000313" key="2">
    <source>
        <dbReference type="Proteomes" id="UP001592582"/>
    </source>
</evidence>
<gene>
    <name evidence="1" type="ORF">ACEZDG_33125</name>
</gene>
<dbReference type="Proteomes" id="UP001592582">
    <property type="component" value="Unassembled WGS sequence"/>
</dbReference>
<proteinExistence type="predicted"/>